<dbReference type="Proteomes" id="UP000028582">
    <property type="component" value="Unassembled WGS sequence"/>
</dbReference>
<sequence length="34" mass="3741">MARGAGLLGSQNRMWSRRLLASAVTRTYGTWICG</sequence>
<evidence type="ECO:0000313" key="1">
    <source>
        <dbReference type="EMBL" id="ETO83887.1"/>
    </source>
</evidence>
<reference evidence="1 2" key="1">
    <citation type="submission" date="2013-11" db="EMBL/GenBank/DDBJ databases">
        <title>The Genome Sequence of Phytophthora parasitica P1976.</title>
        <authorList>
            <consortium name="The Broad Institute Genomics Platform"/>
            <person name="Russ C."/>
            <person name="Tyler B."/>
            <person name="Panabieres F."/>
            <person name="Shan W."/>
            <person name="Tripathy S."/>
            <person name="Grunwald N."/>
            <person name="Machado M."/>
            <person name="Johnson C.S."/>
            <person name="Walker B."/>
            <person name="Young S."/>
            <person name="Zeng Q."/>
            <person name="Gargeya S."/>
            <person name="Fitzgerald M."/>
            <person name="Haas B."/>
            <person name="Abouelleil A."/>
            <person name="Allen A.W."/>
            <person name="Alvarado L."/>
            <person name="Arachchi H.M."/>
            <person name="Berlin A.M."/>
            <person name="Chapman S.B."/>
            <person name="Gainer-Dewar J."/>
            <person name="Goldberg J."/>
            <person name="Griggs A."/>
            <person name="Gujja S."/>
            <person name="Hansen M."/>
            <person name="Howarth C."/>
            <person name="Imamovic A."/>
            <person name="Ireland A."/>
            <person name="Larimer J."/>
            <person name="McCowan C."/>
            <person name="Murphy C."/>
            <person name="Pearson M."/>
            <person name="Poon T.W."/>
            <person name="Priest M."/>
            <person name="Roberts A."/>
            <person name="Saif S."/>
            <person name="Shea T."/>
            <person name="Sisk P."/>
            <person name="Sykes S."/>
            <person name="Wortman J."/>
            <person name="Nusbaum C."/>
            <person name="Birren B."/>
        </authorList>
    </citation>
    <scope>NUCLEOTIDE SEQUENCE [LARGE SCALE GENOMIC DNA]</scope>
    <source>
        <strain evidence="1 2">P1976</strain>
    </source>
</reference>
<comment type="caution">
    <text evidence="1">The sequence shown here is derived from an EMBL/GenBank/DDBJ whole genome shotgun (WGS) entry which is preliminary data.</text>
</comment>
<evidence type="ECO:0000313" key="2">
    <source>
        <dbReference type="Proteomes" id="UP000028582"/>
    </source>
</evidence>
<protein>
    <submittedName>
        <fullName evidence="1">Uncharacterized protein</fullName>
    </submittedName>
</protein>
<dbReference type="EMBL" id="ANJA01000405">
    <property type="protein sequence ID" value="ETO83887.1"/>
    <property type="molecule type" value="Genomic_DNA"/>
</dbReference>
<name>A0A081AYC6_PHYNI</name>
<dbReference type="AlphaFoldDB" id="A0A081AYC6"/>
<organism evidence="1 2">
    <name type="scientific">Phytophthora nicotianae P1976</name>
    <dbReference type="NCBI Taxonomy" id="1317066"/>
    <lineage>
        <taxon>Eukaryota</taxon>
        <taxon>Sar</taxon>
        <taxon>Stramenopiles</taxon>
        <taxon>Oomycota</taxon>
        <taxon>Peronosporomycetes</taxon>
        <taxon>Peronosporales</taxon>
        <taxon>Peronosporaceae</taxon>
        <taxon>Phytophthora</taxon>
    </lineage>
</organism>
<gene>
    <name evidence="1" type="ORF">F444_02155</name>
</gene>
<accession>A0A081AYC6</accession>
<proteinExistence type="predicted"/>